<name>A0AAN5A0N8_9RHOB</name>
<dbReference type="EMBL" id="BNAB01000017">
    <property type="protein sequence ID" value="GHE04540.1"/>
    <property type="molecule type" value="Genomic_DNA"/>
</dbReference>
<comment type="caution">
    <text evidence="1">The sequence shown here is derived from an EMBL/GenBank/DDBJ whole genome shotgun (WGS) entry which is preliminary data.</text>
</comment>
<gene>
    <name evidence="1" type="ORF">GCM10008024_32080</name>
</gene>
<accession>A0AAN5A0N8</accession>
<protein>
    <recommendedName>
        <fullName evidence="3">Exopolysaccharide biosynthesis protein YbjH</fullName>
    </recommendedName>
</protein>
<evidence type="ECO:0000313" key="1">
    <source>
        <dbReference type="EMBL" id="GHE04540.1"/>
    </source>
</evidence>
<dbReference type="Pfam" id="PF06082">
    <property type="entry name" value="YjbH"/>
    <property type="match status" value="1"/>
</dbReference>
<sequence length="718" mass="78166">MDWHTGSFGVEQKIETWGRLLLVLLSTVALVGATAAWAREGISGAPSLNFYGVSGLIDMPSAQPQPDGQYDLSVSHFGGTTRTTLTFQISPRLSGSFRYSSIQHWPGLGGGHLYDRSLDMRFQLLREHGYLPDLAIGVQDLAGTGVYSSEYLVATKSLGPRLKVTAGLGWGRLGSYGSIGSPFGPRPANNFGLGGTPRPGLWFRGPMAPFGGIEWQATDRLDFKLEYSSDAYTQEVQAGLLQRRSPWNAGVEYRLNRGMRLGAYYLYGSKVGISLQMALNPNDRPTGGVLGPGPLPIAPRPARAADPAAYSTGWTVVPGKVDSLRDQTAKLLAAQGLELQSLSLDGTTAQLRIVNHQYLSVPQAIGRAARALSRSMPASVSTFQIVPMVAGVPASMVTIRRADLERLDFAPDNSVALRQRVTIGDPTAPFALAAAGHIPRFTWGIGPYIRASLFDPKDPVRADFGLRLGASYRLAPGLILSGAVTKKIIGNLDQSTRLSNSKLPHVRSDANLYDKYGDPALERLQLAWYRNPARNIYTRVTLGYLERMFGGISAEVLWKPVTSRLALGAELNYVKQRAYNDGLGFRAYKVATGHVSAYYQFNGGYFGEIDAGRYLAGDWGATVTFDRVFANGWRVGAFVTKTNVSAAQFGEGSFDKGLRIQIPMSWALGYPTQSGKLSVIHPLSRDGGARLDVQGRLYEILRSYHGYAISQDWGRVWR</sequence>
<evidence type="ECO:0000313" key="2">
    <source>
        <dbReference type="Proteomes" id="UP000634647"/>
    </source>
</evidence>
<proteinExistence type="predicted"/>
<reference evidence="1" key="1">
    <citation type="journal article" date="2014" name="Int. J. Syst. Evol. Microbiol.">
        <title>Complete genome sequence of Corynebacterium casei LMG S-19264T (=DSM 44701T), isolated from a smear-ripened cheese.</title>
        <authorList>
            <consortium name="US DOE Joint Genome Institute (JGI-PGF)"/>
            <person name="Walter F."/>
            <person name="Albersmeier A."/>
            <person name="Kalinowski J."/>
            <person name="Ruckert C."/>
        </authorList>
    </citation>
    <scope>NUCLEOTIDE SEQUENCE</scope>
    <source>
        <strain evidence="1">CGMCC 1.10859</strain>
    </source>
</reference>
<dbReference type="Proteomes" id="UP000634647">
    <property type="component" value="Unassembled WGS sequence"/>
</dbReference>
<dbReference type="InterPro" id="IPR010344">
    <property type="entry name" value="YbjH"/>
</dbReference>
<organism evidence="1 2">
    <name type="scientific">Allgaiera indica</name>
    <dbReference type="NCBI Taxonomy" id="765699"/>
    <lineage>
        <taxon>Bacteria</taxon>
        <taxon>Pseudomonadati</taxon>
        <taxon>Pseudomonadota</taxon>
        <taxon>Alphaproteobacteria</taxon>
        <taxon>Rhodobacterales</taxon>
        <taxon>Paracoccaceae</taxon>
        <taxon>Allgaiera</taxon>
    </lineage>
</organism>
<evidence type="ECO:0008006" key="3">
    <source>
        <dbReference type="Google" id="ProtNLM"/>
    </source>
</evidence>
<dbReference type="AlphaFoldDB" id="A0AAN5A0N8"/>
<reference evidence="1" key="2">
    <citation type="submission" date="2023-06" db="EMBL/GenBank/DDBJ databases">
        <authorList>
            <person name="Sun Q."/>
            <person name="Zhou Y."/>
        </authorList>
    </citation>
    <scope>NUCLEOTIDE SEQUENCE</scope>
    <source>
        <strain evidence="1">CGMCC 1.10859</strain>
    </source>
</reference>